<feature type="domain" description="ShKT" evidence="3">
    <location>
        <begin position="35"/>
        <end position="71"/>
    </location>
</feature>
<dbReference type="InterPro" id="IPR003582">
    <property type="entry name" value="ShKT_dom"/>
</dbReference>
<evidence type="ECO:0000256" key="2">
    <source>
        <dbReference type="SAM" id="SignalP"/>
    </source>
</evidence>
<evidence type="ECO:0000259" key="3">
    <source>
        <dbReference type="PROSITE" id="PS51670"/>
    </source>
</evidence>
<evidence type="ECO:0000313" key="5">
    <source>
        <dbReference type="Proteomes" id="UP001331761"/>
    </source>
</evidence>
<dbReference type="AlphaFoldDB" id="A0AAN8FZ51"/>
<reference evidence="4 5" key="1">
    <citation type="submission" date="2019-10" db="EMBL/GenBank/DDBJ databases">
        <title>Assembly and Annotation for the nematode Trichostrongylus colubriformis.</title>
        <authorList>
            <person name="Martin J."/>
        </authorList>
    </citation>
    <scope>NUCLEOTIDE SEQUENCE [LARGE SCALE GENOMIC DNA]</scope>
    <source>
        <strain evidence="4">G859</strain>
        <tissue evidence="4">Whole worm</tissue>
    </source>
</reference>
<name>A0AAN8FZ51_TRICO</name>
<protein>
    <recommendedName>
        <fullName evidence="3">ShKT domain-containing protein</fullName>
    </recommendedName>
</protein>
<dbReference type="PROSITE" id="PS51670">
    <property type="entry name" value="SHKT"/>
    <property type="match status" value="1"/>
</dbReference>
<proteinExistence type="predicted"/>
<feature type="signal peptide" evidence="2">
    <location>
        <begin position="1"/>
        <end position="18"/>
    </location>
</feature>
<gene>
    <name evidence="4" type="ORF">GCK32_001140</name>
</gene>
<comment type="caution">
    <text evidence="4">The sequence shown here is derived from an EMBL/GenBank/DDBJ whole genome shotgun (WGS) entry which is preliminary data.</text>
</comment>
<evidence type="ECO:0000256" key="1">
    <source>
        <dbReference type="PROSITE-ProRule" id="PRU01005"/>
    </source>
</evidence>
<dbReference type="Proteomes" id="UP001331761">
    <property type="component" value="Unassembled WGS sequence"/>
</dbReference>
<dbReference type="EMBL" id="WIXE01003903">
    <property type="protein sequence ID" value="KAK5983525.1"/>
    <property type="molecule type" value="Genomic_DNA"/>
</dbReference>
<organism evidence="4 5">
    <name type="scientific">Trichostrongylus colubriformis</name>
    <name type="common">Black scour worm</name>
    <dbReference type="NCBI Taxonomy" id="6319"/>
    <lineage>
        <taxon>Eukaryota</taxon>
        <taxon>Metazoa</taxon>
        <taxon>Ecdysozoa</taxon>
        <taxon>Nematoda</taxon>
        <taxon>Chromadorea</taxon>
        <taxon>Rhabditida</taxon>
        <taxon>Rhabditina</taxon>
        <taxon>Rhabditomorpha</taxon>
        <taxon>Strongyloidea</taxon>
        <taxon>Trichostrongylidae</taxon>
        <taxon>Trichostrongylus</taxon>
    </lineage>
</organism>
<keyword evidence="2" id="KW-0732">Signal</keyword>
<feature type="non-terminal residue" evidence="4">
    <location>
        <position position="1"/>
    </location>
</feature>
<sequence length="127" mass="14023">NSMKSILILVAAFVLTDAFGLTLMGFFASNKKGECEDSDPKMCERMKKKIDDFCKSAFELKARCSKTCGLCNNLPKGENNNNNKPASKNKPIGAQLDRLPVMSMANSVLLVHRREVLNILHLLFGSS</sequence>
<evidence type="ECO:0000313" key="4">
    <source>
        <dbReference type="EMBL" id="KAK5983525.1"/>
    </source>
</evidence>
<keyword evidence="5" id="KW-1185">Reference proteome</keyword>
<accession>A0AAN8FZ51</accession>
<comment type="caution">
    <text evidence="1">Lacks conserved residue(s) required for the propagation of feature annotation.</text>
</comment>
<feature type="chain" id="PRO_5043029842" description="ShKT domain-containing protein" evidence="2">
    <location>
        <begin position="19"/>
        <end position="127"/>
    </location>
</feature>